<organism evidence="1 2">
    <name type="scientific">Paenirhodobacter enshiensis</name>
    <dbReference type="NCBI Taxonomy" id="1105367"/>
    <lineage>
        <taxon>Bacteria</taxon>
        <taxon>Pseudomonadati</taxon>
        <taxon>Pseudomonadota</taxon>
        <taxon>Alphaproteobacteria</taxon>
        <taxon>Rhodobacterales</taxon>
        <taxon>Rhodobacter group</taxon>
        <taxon>Paenirhodobacter</taxon>
    </lineage>
</organism>
<dbReference type="Proteomes" id="UP000028824">
    <property type="component" value="Unassembled WGS sequence"/>
</dbReference>
<comment type="caution">
    <text evidence="1">The sequence shown here is derived from an EMBL/GenBank/DDBJ whole genome shotgun (WGS) entry which is preliminary data.</text>
</comment>
<dbReference type="EMBL" id="JFZB01000005">
    <property type="protein sequence ID" value="KFI28880.1"/>
    <property type="molecule type" value="Genomic_DNA"/>
</dbReference>
<dbReference type="STRING" id="1105367.CG50_11765"/>
<proteinExistence type="predicted"/>
<keyword evidence="2" id="KW-1185">Reference proteome</keyword>
<sequence length="158" mass="16421">MGFGISHGAFAMSPCLEAAGDMGGGVEGDGRLEAGESCTAIGHNSSLPAPCGSRILDCWRANVKGGTDKGSGEITVVGLGRTEWCEKEACRLVAEYRQAESLGGAAVAGLEILAGLLFIKALADEATDMAVDLIGRDAVVARKRDENGPDRERRGRIE</sequence>
<accession>A0A086Y3N0</accession>
<gene>
    <name evidence="1" type="ORF">CG50_11765</name>
</gene>
<evidence type="ECO:0000313" key="2">
    <source>
        <dbReference type="Proteomes" id="UP000028824"/>
    </source>
</evidence>
<dbReference type="AlphaFoldDB" id="A0A086Y3N0"/>
<name>A0A086Y3N0_9RHOB</name>
<protein>
    <submittedName>
        <fullName evidence="1">Uncharacterized protein</fullName>
    </submittedName>
</protein>
<evidence type="ECO:0000313" key="1">
    <source>
        <dbReference type="EMBL" id="KFI28880.1"/>
    </source>
</evidence>
<reference evidence="1 2" key="1">
    <citation type="submission" date="2014-03" db="EMBL/GenBank/DDBJ databases">
        <title>Genome of Paenirhodobacter enshiensis DW2-9.</title>
        <authorList>
            <person name="Wang D."/>
            <person name="Wang G."/>
        </authorList>
    </citation>
    <scope>NUCLEOTIDE SEQUENCE [LARGE SCALE GENOMIC DNA]</scope>
    <source>
        <strain evidence="1 2">DW2-9</strain>
    </source>
</reference>